<dbReference type="PANTHER" id="PTHR48069">
    <property type="entry name" value="DIHYDROFOLATE REDUCTASE"/>
    <property type="match status" value="1"/>
</dbReference>
<dbReference type="EMBL" id="CP058579">
    <property type="protein sequence ID" value="QLG62428.1"/>
    <property type="molecule type" value="Genomic_DNA"/>
</dbReference>
<evidence type="ECO:0000256" key="6">
    <source>
        <dbReference type="RuleBase" id="RU004474"/>
    </source>
</evidence>
<dbReference type="Proteomes" id="UP000509626">
    <property type="component" value="Chromosome"/>
</dbReference>
<dbReference type="KEGG" id="halu:HUG12_12085"/>
<dbReference type="AlphaFoldDB" id="A0A7D5LBA5"/>
<organism evidence="8 9">
    <name type="scientific">Halorarum salinum</name>
    <dbReference type="NCBI Taxonomy" id="2743089"/>
    <lineage>
        <taxon>Archaea</taxon>
        <taxon>Methanobacteriati</taxon>
        <taxon>Methanobacteriota</taxon>
        <taxon>Stenosarchaea group</taxon>
        <taxon>Halobacteria</taxon>
        <taxon>Halobacteriales</taxon>
        <taxon>Haloferacaceae</taxon>
        <taxon>Halorarum</taxon>
    </lineage>
</organism>
<keyword evidence="3" id="KW-0554">One-carbon metabolism</keyword>
<evidence type="ECO:0000256" key="1">
    <source>
        <dbReference type="ARBA" id="ARBA00004903"/>
    </source>
</evidence>
<dbReference type="GO" id="GO:0046654">
    <property type="term" value="P:tetrahydrofolate biosynthetic process"/>
    <property type="evidence" value="ECO:0007669"/>
    <property type="project" value="InterPro"/>
</dbReference>
<comment type="similarity">
    <text evidence="6">Belongs to the dihydrofolate reductase family.</text>
</comment>
<dbReference type="Pfam" id="PF00186">
    <property type="entry name" value="DHFR_1"/>
    <property type="match status" value="1"/>
</dbReference>
<dbReference type="RefSeq" id="WP_179269013.1">
    <property type="nucleotide sequence ID" value="NZ_CP058579.1"/>
</dbReference>
<accession>A0A7D5LBA5</accession>
<dbReference type="PIRSF" id="PIRSF000194">
    <property type="entry name" value="DHFR"/>
    <property type="match status" value="1"/>
</dbReference>
<protein>
    <recommendedName>
        <fullName evidence="2">dihydrofolate reductase</fullName>
        <ecNumber evidence="2">1.5.1.3</ecNumber>
    </recommendedName>
</protein>
<sequence length="173" mass="18797">MDLVIVAAVAANGVIGADGDIPWHHPEDLRHFKETTMGCPVLMGRRTYESIERDLGGPLPGRTNVVLSRSDPDLPEDVVVVESPDGAVAAAEATGAETAYVAGGGAVYRAFLDRADRMVITELRDAYGGDTTFPDWDPSEWVERERERNGEFDFVVYERADASGERADGRDGE</sequence>
<dbReference type="SUPFAM" id="SSF53597">
    <property type="entry name" value="Dihydrofolate reductase-like"/>
    <property type="match status" value="1"/>
</dbReference>
<dbReference type="GO" id="GO:0046655">
    <property type="term" value="P:folic acid metabolic process"/>
    <property type="evidence" value="ECO:0007669"/>
    <property type="project" value="TreeGrafter"/>
</dbReference>
<evidence type="ECO:0000256" key="4">
    <source>
        <dbReference type="ARBA" id="ARBA00022857"/>
    </source>
</evidence>
<comment type="pathway">
    <text evidence="1">Cofactor biosynthesis; tetrahydrofolate biosynthesis; 5,6,7,8-tetrahydrofolate from 7,8-dihydrofolate: step 1/1.</text>
</comment>
<evidence type="ECO:0000313" key="9">
    <source>
        <dbReference type="Proteomes" id="UP000509626"/>
    </source>
</evidence>
<dbReference type="InterPro" id="IPR024072">
    <property type="entry name" value="DHFR-like_dom_sf"/>
</dbReference>
<dbReference type="InterPro" id="IPR012259">
    <property type="entry name" value="DHFR"/>
</dbReference>
<dbReference type="Gene3D" id="3.40.430.10">
    <property type="entry name" value="Dihydrofolate Reductase, subunit A"/>
    <property type="match status" value="1"/>
</dbReference>
<dbReference type="GO" id="GO:0006730">
    <property type="term" value="P:one-carbon metabolic process"/>
    <property type="evidence" value="ECO:0007669"/>
    <property type="project" value="UniProtKB-KW"/>
</dbReference>
<reference evidence="8 9" key="1">
    <citation type="submission" date="2020-06" db="EMBL/GenBank/DDBJ databases">
        <title>NJ-3-1, isolated from saline soil.</title>
        <authorList>
            <person name="Cui H.L."/>
            <person name="Shi X."/>
        </authorList>
    </citation>
    <scope>NUCLEOTIDE SEQUENCE [LARGE SCALE GENOMIC DNA]</scope>
    <source>
        <strain evidence="8 9">NJ-3-1</strain>
    </source>
</reference>
<dbReference type="PANTHER" id="PTHR48069:SF3">
    <property type="entry name" value="DIHYDROFOLATE REDUCTASE"/>
    <property type="match status" value="1"/>
</dbReference>
<keyword evidence="5" id="KW-0560">Oxidoreductase</keyword>
<feature type="domain" description="DHFR" evidence="7">
    <location>
        <begin position="2"/>
        <end position="173"/>
    </location>
</feature>
<gene>
    <name evidence="8" type="ORF">HUG12_12085</name>
</gene>
<dbReference type="GeneID" id="56038210"/>
<dbReference type="PRINTS" id="PR00070">
    <property type="entry name" value="DHFR"/>
</dbReference>
<evidence type="ECO:0000256" key="5">
    <source>
        <dbReference type="ARBA" id="ARBA00023002"/>
    </source>
</evidence>
<evidence type="ECO:0000259" key="7">
    <source>
        <dbReference type="PROSITE" id="PS51330"/>
    </source>
</evidence>
<dbReference type="InterPro" id="IPR017925">
    <property type="entry name" value="DHFR_CS"/>
</dbReference>
<dbReference type="PROSITE" id="PS51330">
    <property type="entry name" value="DHFR_2"/>
    <property type="match status" value="1"/>
</dbReference>
<dbReference type="OrthoDB" id="198183at2157"/>
<dbReference type="GO" id="GO:0005829">
    <property type="term" value="C:cytosol"/>
    <property type="evidence" value="ECO:0007669"/>
    <property type="project" value="TreeGrafter"/>
</dbReference>
<dbReference type="GO" id="GO:0004146">
    <property type="term" value="F:dihydrofolate reductase activity"/>
    <property type="evidence" value="ECO:0007669"/>
    <property type="project" value="UniProtKB-EC"/>
</dbReference>
<evidence type="ECO:0000313" key="8">
    <source>
        <dbReference type="EMBL" id="QLG62428.1"/>
    </source>
</evidence>
<name>A0A7D5LBA5_9EURY</name>
<dbReference type="GO" id="GO:0050661">
    <property type="term" value="F:NADP binding"/>
    <property type="evidence" value="ECO:0007669"/>
    <property type="project" value="InterPro"/>
</dbReference>
<dbReference type="GO" id="GO:0046452">
    <property type="term" value="P:dihydrofolate metabolic process"/>
    <property type="evidence" value="ECO:0007669"/>
    <property type="project" value="TreeGrafter"/>
</dbReference>
<evidence type="ECO:0000256" key="3">
    <source>
        <dbReference type="ARBA" id="ARBA00022563"/>
    </source>
</evidence>
<evidence type="ECO:0000256" key="2">
    <source>
        <dbReference type="ARBA" id="ARBA00012856"/>
    </source>
</evidence>
<keyword evidence="4" id="KW-0521">NADP</keyword>
<keyword evidence="9" id="KW-1185">Reference proteome</keyword>
<dbReference type="CDD" id="cd00209">
    <property type="entry name" value="DHFR"/>
    <property type="match status" value="1"/>
</dbReference>
<dbReference type="PROSITE" id="PS00075">
    <property type="entry name" value="DHFR_1"/>
    <property type="match status" value="1"/>
</dbReference>
<proteinExistence type="inferred from homology"/>
<dbReference type="EC" id="1.5.1.3" evidence="2"/>
<dbReference type="InterPro" id="IPR001796">
    <property type="entry name" value="DHFR_dom"/>
</dbReference>